<protein>
    <recommendedName>
        <fullName evidence="4">DUF2938 domain-containing protein</fullName>
    </recommendedName>
</protein>
<keyword evidence="1" id="KW-0472">Membrane</keyword>
<keyword evidence="3" id="KW-1185">Reference proteome</keyword>
<proteinExistence type="predicted"/>
<evidence type="ECO:0000313" key="2">
    <source>
        <dbReference type="EMBL" id="PXY46670.1"/>
    </source>
</evidence>
<feature type="transmembrane region" description="Helical" evidence="1">
    <location>
        <begin position="87"/>
        <end position="110"/>
    </location>
</feature>
<accession>A0A2V4C9M0</accession>
<sequence>MDIYTLLQILLATIAATSAMTLFSYAISASFRELYKEPVLLTFLLTQLKIDVSIKTKATLAWVLHYFIGFIFVLIYHFLWANNILKLSILNAILLGSISGIIGITGWMIMFKLADYKPNIDFKGYYIQLFFAHIIFGLVAALFYYLTLTIILIAKSNVTI</sequence>
<dbReference type="RefSeq" id="WP_110345676.1">
    <property type="nucleotide sequence ID" value="NZ_QJHL01000001.1"/>
</dbReference>
<keyword evidence="1" id="KW-0812">Transmembrane</keyword>
<dbReference type="OrthoDB" id="673991at2"/>
<evidence type="ECO:0000256" key="1">
    <source>
        <dbReference type="SAM" id="Phobius"/>
    </source>
</evidence>
<comment type="caution">
    <text evidence="2">The sequence shown here is derived from an EMBL/GenBank/DDBJ whole genome shotgun (WGS) entry which is preliminary data.</text>
</comment>
<reference evidence="2 3" key="1">
    <citation type="submission" date="2018-05" db="EMBL/GenBank/DDBJ databases">
        <title>Flavobacterium sp. strain IMCC34758, incomplete genome.</title>
        <authorList>
            <person name="Joung Y."/>
        </authorList>
    </citation>
    <scope>NUCLEOTIDE SEQUENCE [LARGE SCALE GENOMIC DNA]</scope>
    <source>
        <strain evidence="2 3">IMCC34758</strain>
    </source>
</reference>
<feature type="transmembrane region" description="Helical" evidence="1">
    <location>
        <begin position="60"/>
        <end position="80"/>
    </location>
</feature>
<organism evidence="2 3">
    <name type="scientific">Flavobacterium hydrophilum</name>
    <dbReference type="NCBI Taxonomy" id="2211445"/>
    <lineage>
        <taxon>Bacteria</taxon>
        <taxon>Pseudomonadati</taxon>
        <taxon>Bacteroidota</taxon>
        <taxon>Flavobacteriia</taxon>
        <taxon>Flavobacteriales</taxon>
        <taxon>Flavobacteriaceae</taxon>
        <taxon>Flavobacterium</taxon>
    </lineage>
</organism>
<keyword evidence="1" id="KW-1133">Transmembrane helix</keyword>
<evidence type="ECO:0000313" key="3">
    <source>
        <dbReference type="Proteomes" id="UP000247681"/>
    </source>
</evidence>
<dbReference type="Proteomes" id="UP000247681">
    <property type="component" value="Unassembled WGS sequence"/>
</dbReference>
<dbReference type="AlphaFoldDB" id="A0A2V4C9M0"/>
<gene>
    <name evidence="2" type="ORF">DMB68_05765</name>
</gene>
<name>A0A2V4C9M0_9FLAO</name>
<evidence type="ECO:0008006" key="4">
    <source>
        <dbReference type="Google" id="ProtNLM"/>
    </source>
</evidence>
<feature type="transmembrane region" description="Helical" evidence="1">
    <location>
        <begin position="130"/>
        <end position="154"/>
    </location>
</feature>
<dbReference type="EMBL" id="QJHL01000001">
    <property type="protein sequence ID" value="PXY46670.1"/>
    <property type="molecule type" value="Genomic_DNA"/>
</dbReference>